<evidence type="ECO:0000313" key="4">
    <source>
        <dbReference type="Proteomes" id="UP000663281"/>
    </source>
</evidence>
<dbReference type="InterPro" id="IPR052701">
    <property type="entry name" value="GAG_Ulvan_Degrading_Sulfatases"/>
</dbReference>
<dbReference type="GO" id="GO:0016787">
    <property type="term" value="F:hydrolase activity"/>
    <property type="evidence" value="ECO:0007669"/>
    <property type="project" value="UniProtKB-KW"/>
</dbReference>
<feature type="transmembrane region" description="Helical" evidence="1">
    <location>
        <begin position="175"/>
        <end position="194"/>
    </location>
</feature>
<evidence type="ECO:0000259" key="2">
    <source>
        <dbReference type="Pfam" id="PF00884"/>
    </source>
</evidence>
<keyword evidence="1" id="KW-0812">Transmembrane</keyword>
<keyword evidence="4" id="KW-1185">Reference proteome</keyword>
<dbReference type="InterPro" id="IPR000917">
    <property type="entry name" value="Sulfatase_N"/>
</dbReference>
<dbReference type="Gene3D" id="3.40.720.10">
    <property type="entry name" value="Alkaline Phosphatase, subunit A"/>
    <property type="match status" value="1"/>
</dbReference>
<dbReference type="Pfam" id="PF00884">
    <property type="entry name" value="Sulfatase"/>
    <property type="match status" value="1"/>
</dbReference>
<dbReference type="EMBL" id="CP071504">
    <property type="protein sequence ID" value="QSX29658.1"/>
    <property type="molecule type" value="Genomic_DNA"/>
</dbReference>
<gene>
    <name evidence="3" type="ORF">JYB88_15905</name>
</gene>
<feature type="transmembrane region" description="Helical" evidence="1">
    <location>
        <begin position="73"/>
        <end position="99"/>
    </location>
</feature>
<dbReference type="AlphaFoldDB" id="A0A975AKX2"/>
<feature type="transmembrane region" description="Helical" evidence="1">
    <location>
        <begin position="111"/>
        <end position="131"/>
    </location>
</feature>
<keyword evidence="3" id="KW-0378">Hydrolase</keyword>
<dbReference type="InterPro" id="IPR017850">
    <property type="entry name" value="Alkaline_phosphatase_core_sf"/>
</dbReference>
<reference evidence="3 4" key="1">
    <citation type="submission" date="2021-03" db="EMBL/GenBank/DDBJ databases">
        <title>Novel species identification of genus Shewanella.</title>
        <authorList>
            <person name="Liu G."/>
            <person name="Zhang Q."/>
        </authorList>
    </citation>
    <scope>NUCLEOTIDE SEQUENCE [LARGE SCALE GENOMIC DNA]</scope>
    <source>
        <strain evidence="3 4">FJAT-53726</strain>
    </source>
</reference>
<evidence type="ECO:0000313" key="3">
    <source>
        <dbReference type="EMBL" id="QSX29658.1"/>
    </source>
</evidence>
<dbReference type="Proteomes" id="UP000663281">
    <property type="component" value="Chromosome"/>
</dbReference>
<dbReference type="RefSeq" id="WP_207324737.1">
    <property type="nucleotide sequence ID" value="NZ_CP071504.1"/>
</dbReference>
<feature type="transmembrane region" description="Helical" evidence="1">
    <location>
        <begin position="143"/>
        <end position="163"/>
    </location>
</feature>
<dbReference type="PANTHER" id="PTHR43751:SF3">
    <property type="entry name" value="SULFATASE N-TERMINAL DOMAIN-CONTAINING PROTEIN"/>
    <property type="match status" value="1"/>
</dbReference>
<dbReference type="PANTHER" id="PTHR43751">
    <property type="entry name" value="SULFATASE"/>
    <property type="match status" value="1"/>
</dbReference>
<protein>
    <submittedName>
        <fullName evidence="3">Sulfatase-like hydrolase/transferase</fullName>
    </submittedName>
</protein>
<keyword evidence="1" id="KW-1133">Transmembrane helix</keyword>
<feature type="domain" description="Sulfatase N-terminal" evidence="2">
    <location>
        <begin position="208"/>
        <end position="531"/>
    </location>
</feature>
<proteinExistence type="predicted"/>
<dbReference type="KEGG" id="scyp:JYB88_15905"/>
<organism evidence="3 4">
    <name type="scientific">Shewanella cyperi</name>
    <dbReference type="NCBI Taxonomy" id="2814292"/>
    <lineage>
        <taxon>Bacteria</taxon>
        <taxon>Pseudomonadati</taxon>
        <taxon>Pseudomonadota</taxon>
        <taxon>Gammaproteobacteria</taxon>
        <taxon>Alteromonadales</taxon>
        <taxon>Shewanellaceae</taxon>
        <taxon>Shewanella</taxon>
    </lineage>
</organism>
<name>A0A975AKX2_9GAMM</name>
<evidence type="ECO:0000256" key="1">
    <source>
        <dbReference type="SAM" id="Phobius"/>
    </source>
</evidence>
<accession>A0A975AKX2</accession>
<dbReference type="SUPFAM" id="SSF53649">
    <property type="entry name" value="Alkaline phosphatase-like"/>
    <property type="match status" value="1"/>
</dbReference>
<sequence length="681" mass="77413">MGQGTAESHSTHSGAQISLLRTFFRTLALMILLLLIFFNYKNLIQFYSAFSIANAMTHIDLNQLLEKGFILDIAFFLIVTLFLHVLWAVIITISCRPWFLRFADNIVRTQIWFILLLLHLILVLAANSLLYPTSLLGIFRNSPLVSIPFISLLSLILFSNFLYGVMSLLFPSKGLANILGATLMCLLLATFWIVDVPNGQARVNIEQPNLFIIGIDGLRPDHLAYRGADFSLAPKLNTLLSQASVYDKTYTPMGRTYVAWMSILSGLYPTNNGARFNLAPPELVQKPFPLVDALSKRGYQTTYAMDERRFNQIDEEYGFDSVVGPKVGAADAIIANLADLPLVNLLINTPVGQYLFPYLNINRAYGKTYDPQLFNKRVVTSLSTTAPNFLAIHFCQLHWPFTSKDFVELDSNQWQGNYNHFMYKAMLKKVDSQLDDFMTQLAHKGMLDNAHVYIISDHGEGFMLPQDKLTTQDEKGRQLNVSAWGHGTNLLAQEQTHVLLAHLRYSLGKPVNQSQRIDGLFSLVDIVPTLYADLGLPLSTKVDGQALPRHTRPDLDNRMVFVESSLPVRSVNASFINEKKVLSETASQYEVRENGRAVMKTENYWRNIALKQRAVYHRQWQLVLFPDDREPVLVNTQTKDWHYLDNYKGKAPWREMLFSLCEHYKSDPGMDVSNTCIKYLN</sequence>
<feature type="transmembrane region" description="Helical" evidence="1">
    <location>
        <begin position="22"/>
        <end position="40"/>
    </location>
</feature>
<keyword evidence="1" id="KW-0472">Membrane</keyword>